<dbReference type="AlphaFoldDB" id="A0A382A384"/>
<evidence type="ECO:0008006" key="6">
    <source>
        <dbReference type="Google" id="ProtNLM"/>
    </source>
</evidence>
<dbReference type="Pfam" id="PF00202">
    <property type="entry name" value="Aminotran_3"/>
    <property type="match status" value="1"/>
</dbReference>
<dbReference type="Gene3D" id="3.90.1150.10">
    <property type="entry name" value="Aspartate Aminotransferase, domain 1"/>
    <property type="match status" value="1"/>
</dbReference>
<evidence type="ECO:0000256" key="4">
    <source>
        <dbReference type="ARBA" id="ARBA00022898"/>
    </source>
</evidence>
<dbReference type="PANTHER" id="PTHR43094:SF1">
    <property type="entry name" value="AMINOTRANSFERASE CLASS-III"/>
    <property type="match status" value="1"/>
</dbReference>
<gene>
    <name evidence="5" type="ORF">METZ01_LOCUS148237</name>
</gene>
<dbReference type="EMBL" id="UINC01023534">
    <property type="protein sequence ID" value="SVA95383.1"/>
    <property type="molecule type" value="Genomic_DNA"/>
</dbReference>
<dbReference type="SUPFAM" id="SSF53383">
    <property type="entry name" value="PLP-dependent transferases"/>
    <property type="match status" value="1"/>
</dbReference>
<evidence type="ECO:0000313" key="5">
    <source>
        <dbReference type="EMBL" id="SVA95383.1"/>
    </source>
</evidence>
<dbReference type="PANTHER" id="PTHR43094">
    <property type="entry name" value="AMINOTRANSFERASE"/>
    <property type="match status" value="1"/>
</dbReference>
<evidence type="ECO:0000256" key="1">
    <source>
        <dbReference type="ARBA" id="ARBA00008954"/>
    </source>
</evidence>
<dbReference type="FunFam" id="3.40.640.10:FF:000014">
    <property type="entry name" value="Adenosylmethionine-8-amino-7-oxononanoate aminotransferase, probable"/>
    <property type="match status" value="1"/>
</dbReference>
<evidence type="ECO:0000256" key="2">
    <source>
        <dbReference type="ARBA" id="ARBA00022576"/>
    </source>
</evidence>
<keyword evidence="3" id="KW-0808">Transferase</keyword>
<dbReference type="CDD" id="cd00610">
    <property type="entry name" value="OAT_like"/>
    <property type="match status" value="1"/>
</dbReference>
<dbReference type="NCBIfam" id="NF004767">
    <property type="entry name" value="PRK06105.1"/>
    <property type="match status" value="1"/>
</dbReference>
<keyword evidence="4" id="KW-0663">Pyridoxal phosphate</keyword>
<dbReference type="PIRSF" id="PIRSF000521">
    <property type="entry name" value="Transaminase_4ab_Lys_Orn"/>
    <property type="match status" value="1"/>
</dbReference>
<reference evidence="5" key="1">
    <citation type="submission" date="2018-05" db="EMBL/GenBank/DDBJ databases">
        <authorList>
            <person name="Lanie J.A."/>
            <person name="Ng W.-L."/>
            <person name="Kazmierczak K.M."/>
            <person name="Andrzejewski T.M."/>
            <person name="Davidsen T.M."/>
            <person name="Wayne K.J."/>
            <person name="Tettelin H."/>
            <person name="Glass J.I."/>
            <person name="Rusch D."/>
            <person name="Podicherti R."/>
            <person name="Tsui H.-C.T."/>
            <person name="Winkler M.E."/>
        </authorList>
    </citation>
    <scope>NUCLEOTIDE SEQUENCE</scope>
</reference>
<name>A0A382A384_9ZZZZ</name>
<dbReference type="InterPro" id="IPR015421">
    <property type="entry name" value="PyrdxlP-dep_Trfase_major"/>
</dbReference>
<proteinExistence type="inferred from homology"/>
<dbReference type="GO" id="GO:0005829">
    <property type="term" value="C:cytosol"/>
    <property type="evidence" value="ECO:0007669"/>
    <property type="project" value="TreeGrafter"/>
</dbReference>
<dbReference type="GO" id="GO:0030170">
    <property type="term" value="F:pyridoxal phosphate binding"/>
    <property type="evidence" value="ECO:0007669"/>
    <property type="project" value="InterPro"/>
</dbReference>
<keyword evidence="2" id="KW-0032">Aminotransferase</keyword>
<dbReference type="InterPro" id="IPR015422">
    <property type="entry name" value="PyrdxlP-dep_Trfase_small"/>
</dbReference>
<dbReference type="Gene3D" id="3.40.640.10">
    <property type="entry name" value="Type I PLP-dependent aspartate aminotransferase-like (Major domain)"/>
    <property type="match status" value="1"/>
</dbReference>
<evidence type="ECO:0000256" key="3">
    <source>
        <dbReference type="ARBA" id="ARBA00022679"/>
    </source>
</evidence>
<protein>
    <recommendedName>
        <fullName evidence="6">Aspartate aminotransferase family protein</fullName>
    </recommendedName>
</protein>
<dbReference type="InterPro" id="IPR005814">
    <property type="entry name" value="Aminotrans_3"/>
</dbReference>
<dbReference type="GO" id="GO:0008483">
    <property type="term" value="F:transaminase activity"/>
    <property type="evidence" value="ECO:0007669"/>
    <property type="project" value="UniProtKB-KW"/>
</dbReference>
<comment type="similarity">
    <text evidence="1">Belongs to the class-III pyridoxal-phosphate-dependent aminotransferase family.</text>
</comment>
<dbReference type="InterPro" id="IPR015424">
    <property type="entry name" value="PyrdxlP-dep_Trfase"/>
</dbReference>
<dbReference type="InterPro" id="IPR049704">
    <property type="entry name" value="Aminotrans_3_PPA_site"/>
</dbReference>
<sequence length="459" mass="51403">MHLSNRTTEQWQKIDSTHHLHPFTDFKELINTGTRVIISGKGNYVIDSDNNKILDMMAGLWCVNIGYGRKELAEVAYEQMQLLPYYNSFFKTATTPSIELSKVLADIAPEGIERFFYGSSGSESNDTVVRLVRRYFDILGKKNKKTFISRTFAYHGSTMASASLGGMQAMHDQGDLPLPGFVHAMPPYQYKFGKNISEDEFCKLAVNDIEKKIIEIGSDNVAAFIGEPIQGAGGVIIPPQNYWNLIQDLCKKYDILLCIDEVICGFGRTGEWFGSQHYNIKPDVITFAKGITSGYLPLSGIGIGKKISDVMINQGGEFYHGYTYSGHPVACAVAVENIRIIKEEGMIENVKKNIAPYLQKRMREFENHPLVGEVRGEGLLVGVELVKNKEKKELFDPVGKVGNICKDHCINNNLIMRAVRDGMMCSPPLTISKDDIDKCVERFKISLDATLEDIKKLDI</sequence>
<dbReference type="PROSITE" id="PS00600">
    <property type="entry name" value="AA_TRANSFER_CLASS_3"/>
    <property type="match status" value="1"/>
</dbReference>
<dbReference type="NCBIfam" id="NF005682">
    <property type="entry name" value="PRK07480.1"/>
    <property type="match status" value="1"/>
</dbReference>
<organism evidence="5">
    <name type="scientific">marine metagenome</name>
    <dbReference type="NCBI Taxonomy" id="408172"/>
    <lineage>
        <taxon>unclassified sequences</taxon>
        <taxon>metagenomes</taxon>
        <taxon>ecological metagenomes</taxon>
    </lineage>
</organism>
<accession>A0A382A384</accession>